<dbReference type="PROSITE" id="PS00056">
    <property type="entry name" value="RIBOSOMAL_S17"/>
    <property type="match status" value="1"/>
</dbReference>
<keyword evidence="4" id="KW-0963">Cytoplasm</keyword>
<evidence type="ECO:0000256" key="11">
    <source>
        <dbReference type="ARBA" id="ARBA00023139"/>
    </source>
</evidence>
<dbReference type="InParanoid" id="A0A6P3VB81"/>
<evidence type="ECO:0000256" key="5">
    <source>
        <dbReference type="ARBA" id="ARBA00022553"/>
    </source>
</evidence>
<comment type="similarity">
    <text evidence="2 18">Belongs to the universal ribosomal protein uS17 family.</text>
</comment>
<dbReference type="Pfam" id="PF16205">
    <property type="entry name" value="Ribosomal_S17_N"/>
    <property type="match status" value="1"/>
</dbReference>
<dbReference type="PANTHER" id="PTHR10744:SF52">
    <property type="entry name" value="SMALL RIBOSOMAL SUBUNIT PROTEIN US17"/>
    <property type="match status" value="1"/>
</dbReference>
<keyword evidence="5" id="KW-0597">Phosphoprotein</keyword>
<dbReference type="InterPro" id="IPR012340">
    <property type="entry name" value="NA-bd_OB-fold"/>
</dbReference>
<dbReference type="GO" id="GO:0022627">
    <property type="term" value="C:cytosolic small ribosomal subunit"/>
    <property type="evidence" value="ECO:0007669"/>
    <property type="project" value="TreeGrafter"/>
</dbReference>
<evidence type="ECO:0000256" key="17">
    <source>
        <dbReference type="ARBA" id="ARBA00046547"/>
    </source>
</evidence>
<gene>
    <name evidence="21" type="primary">LOC101561515</name>
</gene>
<comment type="subunit">
    <text evidence="17">Component of the small ribosomal subunit. Part of the small subunit (SSU) processome, composed of more than 70 proteins and the RNA chaperone small nucleolar RNA (snoRNA) U3.</text>
</comment>
<evidence type="ECO:0000256" key="15">
    <source>
        <dbReference type="ARBA" id="ARBA00035471"/>
    </source>
</evidence>
<dbReference type="GO" id="GO:0003735">
    <property type="term" value="F:structural constituent of ribosome"/>
    <property type="evidence" value="ECO:0007669"/>
    <property type="project" value="InterPro"/>
</dbReference>
<dbReference type="Proteomes" id="UP000515203">
    <property type="component" value="Unplaced"/>
</dbReference>
<evidence type="ECO:0000313" key="21">
    <source>
        <dbReference type="RefSeq" id="XP_012370607.1"/>
    </source>
</evidence>
<dbReference type="PRINTS" id="PR00973">
    <property type="entry name" value="RIBOSOMALS17"/>
</dbReference>
<evidence type="ECO:0000256" key="16">
    <source>
        <dbReference type="ARBA" id="ARBA00045441"/>
    </source>
</evidence>
<keyword evidence="12 18" id="KW-0687">Ribonucleoprotein</keyword>
<feature type="domain" description="Small ribosomal subunit protein uS17 N-terminal" evidence="19">
    <location>
        <begin position="5"/>
        <end position="73"/>
    </location>
</feature>
<evidence type="ECO:0000313" key="20">
    <source>
        <dbReference type="Proteomes" id="UP000515203"/>
    </source>
</evidence>
<evidence type="ECO:0000256" key="1">
    <source>
        <dbReference type="ARBA" id="ARBA00004496"/>
    </source>
</evidence>
<comment type="function">
    <text evidence="16">Component of the small ribosomal subunit. The ribosome is a large ribonucleoprotein complex responsible for the synthesis of proteins in the cell. Part of the small subunit (SSU) processome, first precursor of the small eukaryotic ribosomal subunit. During the assembly of the SSU processome in the nucleolus, many ribosome biogenesis factors, an RNA chaperone and ribosomal proteins associate with the nascent pre-rRNA and work in concert to generate RNA folding, modifications, rearrangements and cleavage as well as targeted degradation of pre-ribosomal RNA by the RNA exosome.</text>
</comment>
<proteinExistence type="inferred from homology"/>
<keyword evidence="8" id="KW-0164">Citrullination</keyword>
<keyword evidence="9 18" id="KW-0689">Ribosomal protein</keyword>
<evidence type="ECO:0000256" key="3">
    <source>
        <dbReference type="ARBA" id="ARBA00022481"/>
    </source>
</evidence>
<keyword evidence="20" id="KW-1185">Reference proteome</keyword>
<evidence type="ECO:0000256" key="14">
    <source>
        <dbReference type="ARBA" id="ARBA00035164"/>
    </source>
</evidence>
<dbReference type="Gene3D" id="2.40.50.1000">
    <property type="match status" value="1"/>
</dbReference>
<evidence type="ECO:0000256" key="4">
    <source>
        <dbReference type="ARBA" id="ARBA00022490"/>
    </source>
</evidence>
<dbReference type="GeneID" id="101561515"/>
<evidence type="ECO:0000256" key="18">
    <source>
        <dbReference type="RuleBase" id="RU003872"/>
    </source>
</evidence>
<dbReference type="InterPro" id="IPR000266">
    <property type="entry name" value="Ribosomal_uS17"/>
</dbReference>
<dbReference type="FunFam" id="2.40.50.1000:FF:000008">
    <property type="entry name" value="40S ribosomal protein S11"/>
    <property type="match status" value="1"/>
</dbReference>
<keyword evidence="13" id="KW-0449">Lipoprotein</keyword>
<comment type="subcellular location">
    <subcellularLocation>
        <location evidence="1">Cytoplasm</location>
    </subcellularLocation>
</comment>
<dbReference type="SUPFAM" id="SSF50249">
    <property type="entry name" value="Nucleic acid-binding proteins"/>
    <property type="match status" value="1"/>
</dbReference>
<reference evidence="21" key="1">
    <citation type="submission" date="2025-08" db="UniProtKB">
        <authorList>
            <consortium name="RefSeq"/>
        </authorList>
    </citation>
    <scope>IDENTIFICATION</scope>
</reference>
<keyword evidence="7" id="KW-0694">RNA-binding</keyword>
<evidence type="ECO:0000256" key="12">
    <source>
        <dbReference type="ARBA" id="ARBA00023274"/>
    </source>
</evidence>
<organism evidence="20 21">
    <name type="scientific">Octodon degus</name>
    <name type="common">Degu</name>
    <name type="synonym">Sciurus degus</name>
    <dbReference type="NCBI Taxonomy" id="10160"/>
    <lineage>
        <taxon>Eukaryota</taxon>
        <taxon>Metazoa</taxon>
        <taxon>Chordata</taxon>
        <taxon>Craniata</taxon>
        <taxon>Vertebrata</taxon>
        <taxon>Euteleostomi</taxon>
        <taxon>Mammalia</taxon>
        <taxon>Eutheria</taxon>
        <taxon>Euarchontoglires</taxon>
        <taxon>Glires</taxon>
        <taxon>Rodentia</taxon>
        <taxon>Hystricomorpha</taxon>
        <taxon>Octodontidae</taxon>
        <taxon>Octodon</taxon>
    </lineage>
</organism>
<dbReference type="PANTHER" id="PTHR10744">
    <property type="entry name" value="40S RIBOSOMAL PROTEIN S11 FAMILY MEMBER"/>
    <property type="match status" value="1"/>
</dbReference>
<accession>A0A6P3VB81</accession>
<dbReference type="AlphaFoldDB" id="A0A6P3VB81"/>
<evidence type="ECO:0000256" key="6">
    <source>
        <dbReference type="ARBA" id="ARBA00022730"/>
    </source>
</evidence>
<evidence type="ECO:0000256" key="9">
    <source>
        <dbReference type="ARBA" id="ARBA00022980"/>
    </source>
</evidence>
<dbReference type="RefSeq" id="XP_012370607.1">
    <property type="nucleotide sequence ID" value="XM_012515153.1"/>
</dbReference>
<dbReference type="GO" id="GO:0019843">
    <property type="term" value="F:rRNA binding"/>
    <property type="evidence" value="ECO:0007669"/>
    <property type="project" value="UniProtKB-KW"/>
</dbReference>
<keyword evidence="3" id="KW-0488">Methylation</keyword>
<dbReference type="OrthoDB" id="10254436at2759"/>
<dbReference type="Pfam" id="PF00366">
    <property type="entry name" value="Ribosomal_S17"/>
    <property type="match status" value="1"/>
</dbReference>
<evidence type="ECO:0000256" key="8">
    <source>
        <dbReference type="ARBA" id="ARBA00022934"/>
    </source>
</evidence>
<evidence type="ECO:0000256" key="7">
    <source>
        <dbReference type="ARBA" id="ARBA00022884"/>
    </source>
</evidence>
<evidence type="ECO:0000259" key="19">
    <source>
        <dbReference type="Pfam" id="PF16205"/>
    </source>
</evidence>
<dbReference type="GO" id="GO:0006412">
    <property type="term" value="P:translation"/>
    <property type="evidence" value="ECO:0007669"/>
    <property type="project" value="InterPro"/>
</dbReference>
<keyword evidence="10" id="KW-0007">Acetylation</keyword>
<dbReference type="InterPro" id="IPR019979">
    <property type="entry name" value="Ribosomal_uS17_CS"/>
</dbReference>
<keyword evidence="11" id="KW-0564">Palmitate</keyword>
<dbReference type="CDD" id="cd00364">
    <property type="entry name" value="Ribosomal_uS17"/>
    <property type="match status" value="1"/>
</dbReference>
<name>A0A6P3VB81_OCTDE</name>
<dbReference type="InterPro" id="IPR032440">
    <property type="entry name" value="Ribosomal_uS17_N"/>
</dbReference>
<evidence type="ECO:0000256" key="13">
    <source>
        <dbReference type="ARBA" id="ARBA00023288"/>
    </source>
</evidence>
<protein>
    <recommendedName>
        <fullName evidence="14">Small ribosomal subunit protein uS17</fullName>
    </recommendedName>
    <alternativeName>
        <fullName evidence="15">40S ribosomal protein S11</fullName>
    </alternativeName>
</protein>
<evidence type="ECO:0000256" key="10">
    <source>
        <dbReference type="ARBA" id="ARBA00022990"/>
    </source>
</evidence>
<sequence length="158" mass="18486">MVDIQTECTYQKQLTIFQNKKRELLGETGKEKLPGYYKNISRGFKTTKEAIKGTYIDKTCPFTSNVSIWGLILSVMVTKMKMKRTILIRQDYLHYICKCNRFEKRHKTMSVHLSLCFRDIQIGDFVTVGEERPLSKTVRFNVLKVIKAAGTKEQFQKF</sequence>
<evidence type="ECO:0000256" key="2">
    <source>
        <dbReference type="ARBA" id="ARBA00010254"/>
    </source>
</evidence>
<keyword evidence="6" id="KW-0699">rRNA-binding</keyword>